<feature type="domain" description="Cep192-like" evidence="3">
    <location>
        <begin position="1322"/>
        <end position="1473"/>
    </location>
</feature>
<dbReference type="InterPro" id="IPR054088">
    <property type="entry name" value="Cep192-like_D8"/>
</dbReference>
<dbReference type="GO" id="GO:0051298">
    <property type="term" value="P:centrosome duplication"/>
    <property type="evidence" value="ECO:0007669"/>
    <property type="project" value="InterPro"/>
</dbReference>
<dbReference type="Pfam" id="PF22076">
    <property type="entry name" value="Cep192_D6"/>
    <property type="match status" value="1"/>
</dbReference>
<evidence type="ECO:0008006" key="12">
    <source>
        <dbReference type="Google" id="ProtNLM"/>
    </source>
</evidence>
<keyword evidence="11" id="KW-1185">Reference proteome</keyword>
<dbReference type="Pfam" id="PF22064">
    <property type="entry name" value="Cep192_D2"/>
    <property type="match status" value="1"/>
</dbReference>
<dbReference type="GO" id="GO:0090307">
    <property type="term" value="P:mitotic spindle assembly"/>
    <property type="evidence" value="ECO:0007669"/>
    <property type="project" value="TreeGrafter"/>
</dbReference>
<gene>
    <name evidence="9" type="ORF">CAPTEDRAFT_219671</name>
</gene>
<dbReference type="Gene3D" id="2.60.40.10">
    <property type="entry name" value="Immunoglobulins"/>
    <property type="match status" value="1"/>
</dbReference>
<dbReference type="GO" id="GO:0090222">
    <property type="term" value="P:centrosome-templated microtubule nucleation"/>
    <property type="evidence" value="ECO:0007669"/>
    <property type="project" value="InterPro"/>
</dbReference>
<dbReference type="Pfam" id="PF22067">
    <property type="entry name" value="Cep192_D3"/>
    <property type="match status" value="1"/>
</dbReference>
<proteinExistence type="predicted"/>
<sequence>MSGAGFESGDLRFDSDGESTLNATAGRSSLGIMDINNMNDLSGSILHIESDLHSTPFIPSDRPRVIDPNLPRPSFPQTPDLPSQSDVNNCFSSDSAKTVTPVAHNDTDTPKASHQPDFLGSDSLQPRNLRDDFQTVVRNPRMSALNREDLPVQETSPDLPPSSKAGVLSMALALGGADSADDDASVHEVELNESDLKQFDDDFSDIGDFDVTAGEESLDIFHGQMKDQLSLIGGDNLGELASLGKTGADSGLPPSMQASDAHSAAPPPLSVSWWDQNKHTMDSIFFRDPSSLAEPQRQEAEPSIMTTPRSSDIFGNNTNMSVNSTNIEQNQFPRSAQKPKEPLAVVSPANQHEVDSLHKSESLTNFEAFEAECLSKSEANASAIPISSSATDFETSTMTFLRSLGLMKDGYLPKPSTDQSELSEVGQSPHVTFAQEMSELTDNVSKMNSKFFAASDTITSMAAPTEISIATDCNSTLFGKEAVQTESIHHTDDSMRDSGVENHDATTSPTKKSLVYQTEDGHWVTDLAFERPLGDPFDAPPDLSAFGSEALAEGVDFMSPDEALAKLDEDQEAFEGENVFTEVRGDDTSQMFSHVVQQDDAMSSQGVSLMDDSDSWVLKSHLTLTRPSWIKNGSREGEEEEDSQDYFRISIGQFMQKRTQPLGSLDGDERFDRLKNYGKLYNPNSFLSQCGTFDNYVRVKNNTVNSGVHSIDSPTRLSCGIQSATVEVSNFITHISLKRYDSSQFLELPQDLFGADRLPAQTLKSDSLSYYYLTLERGKRKRQIGAMPISSSLLPIPKLKLKVRNGKSSPARSKPTFGRQIKSPPTKPAQSLVDVPEEKDNNLKEEEKEKEADHGEISQVENPPAVAEKSESVVSDDTLLNKTQDPSIDLSSVVHFITSAPSDAEPKELAQLIMRMSQKKAKEKKKCEKALKGDKSQLTVRMPSCGSIGRELSPILSEDVSVEEKKAPVAKKAEVKNAESLKKKSAVRIAESVKKKADTSKIPIRVSKKGDEFKRDVKGPAEVAKVLLGQGQQHMASTPKRQEIADNINTNETSTQESLSILSRISPSPKDKIDSQDPTLWSGGPSPADANSKADSESDKNTENNCGYFQSKAATQPVESYQHNLLPVSMSQKPTLLTDRPLSATDFARQYMPKERSHNSWPAAHGNSPPARLSDNTPPTSIMRAAPPSSWTTPLMATSMVTSVEAPQQVIMPDVCCVGLSTHCSLPISNPSKHWFQAHLKVVALSVDGQDVNPDVQLPFVLKDRSVIGPSSKDDVKVIFAPQSCGVYVAKVHLTVTPMIDHEPAATAYLPKLIVLQGIAEKPLIQINTGSPNSVLKFGALSWGYQKSLTLKLLNRGRAKVPVRLSLQSHHSSQPFSFERYSSSSGAPSPLSSSSSSSCSAVPSITHITLLPSLTGGETEVAEITVFFQAPPLSGVSGSLPEEFTGSIEIQVDSPCSFTPLGSVPIQAMAGQAKLHTPCDLETISLHTCVGGCQSHSIPLRNAGNIPMDLSLEMTHWSDVFTVVPDHVTIDPGSEIHVNVKFRPNAKSVRKLESLLLLCLEPDGPGYQIQLRGTVDAPEGPSTAPSRQTRTPIILSNKHFLAYGGIDIGKSLLQSVVLKHKEDRVLRISLSLRGATNVFKMQVSEGKEEQVSINREILLKPNEEYQVHVLFRPAEVKGYQGLLVIRPVDSPLKHSITLGGYGGVSHLVLEGVLMGSASENSYWTKVNGMTPNTPLTLTATVANTGVRSGYFKAVSFRDLTCKHLIPKTTVRIEPAQMVLPAGFKQELKVTLTPSEKEVKQCSNEAAIVACVALFCGDEYSRIKYKEAFGAKGALDNLNLSEDNPVRSLDFLSVFLNEDPNSKVSDVKSSARDFDLFYSTMSKITLTLVGQPPSPEPFKSQTMPAPTPVSIAPAVKSQSSNSSTWQPATWEIEKEKDKWSARPDSIVLTAPLEDGDPEVKRIQLINYTSDDLHFDLSWPGHFILVTPESGVLKARSHTVLNVSAKSSITQLPWKGSLVVLCGGETKIISLRIEAELQSKENTEPQSQSASHTVSIPRDPLSTLHNTELRHTRDDMSHIEQPLLKDRTQFSINDTELMSKILDIHPRSLEFAECDSKCQTMRIKIKNLDTVAHNISIVKPKRPFRVRTTNFHILPCHYVRLPVEFNREGFKPGYYQGVFVLRVEGQSEAMQISLSAEI</sequence>
<name>R7V3V1_CAPTE</name>
<reference evidence="9 11" key="2">
    <citation type="journal article" date="2013" name="Nature">
        <title>Insights into bilaterian evolution from three spiralian genomes.</title>
        <authorList>
            <person name="Simakov O."/>
            <person name="Marletaz F."/>
            <person name="Cho S.J."/>
            <person name="Edsinger-Gonzales E."/>
            <person name="Havlak P."/>
            <person name="Hellsten U."/>
            <person name="Kuo D.H."/>
            <person name="Larsson T."/>
            <person name="Lv J."/>
            <person name="Arendt D."/>
            <person name="Savage R."/>
            <person name="Osoegawa K."/>
            <person name="de Jong P."/>
            <person name="Grimwood J."/>
            <person name="Chapman J.A."/>
            <person name="Shapiro H."/>
            <person name="Aerts A."/>
            <person name="Otillar R.P."/>
            <person name="Terry A.Y."/>
            <person name="Boore J.L."/>
            <person name="Grigoriev I.V."/>
            <person name="Lindberg D.R."/>
            <person name="Seaver E.C."/>
            <person name="Weisblat D.A."/>
            <person name="Putnam N.H."/>
            <person name="Rokhsar D.S."/>
        </authorList>
    </citation>
    <scope>NUCLEOTIDE SEQUENCE</scope>
    <source>
        <strain evidence="9 11">I ESC-2004</strain>
    </source>
</reference>
<feature type="compositionally biased region" description="Basic and acidic residues" evidence="1">
    <location>
        <begin position="1092"/>
        <end position="1102"/>
    </location>
</feature>
<dbReference type="EnsemblMetazoa" id="CapteT219671">
    <property type="protein sequence ID" value="CapteP219671"/>
    <property type="gene ID" value="CapteG219671"/>
</dbReference>
<feature type="domain" description="Cep192-like" evidence="7">
    <location>
        <begin position="1718"/>
        <end position="1889"/>
    </location>
</feature>
<dbReference type="InterPro" id="IPR054086">
    <property type="entry name" value="Cep192-like_D2"/>
</dbReference>
<dbReference type="Pfam" id="PF22060">
    <property type="entry name" value="Cep192_D1"/>
    <property type="match status" value="1"/>
</dbReference>
<dbReference type="HOGENOM" id="CLU_231261_0_0_1"/>
<dbReference type="GO" id="GO:0005814">
    <property type="term" value="C:centriole"/>
    <property type="evidence" value="ECO:0007669"/>
    <property type="project" value="TreeGrafter"/>
</dbReference>
<feature type="domain" description="Cep192-like" evidence="8">
    <location>
        <begin position="1936"/>
        <end position="2031"/>
    </location>
</feature>
<dbReference type="GO" id="GO:0019901">
    <property type="term" value="F:protein kinase binding"/>
    <property type="evidence" value="ECO:0007669"/>
    <property type="project" value="TreeGrafter"/>
</dbReference>
<evidence type="ECO:0000313" key="9">
    <source>
        <dbReference type="EMBL" id="ELU13204.1"/>
    </source>
</evidence>
<feature type="region of interest" description="Disordered" evidence="1">
    <location>
        <begin position="803"/>
        <end position="870"/>
    </location>
</feature>
<accession>R7V3V1</accession>
<feature type="compositionally biased region" description="Polar residues" evidence="1">
    <location>
        <begin position="2042"/>
        <end position="2052"/>
    </location>
</feature>
<feature type="compositionally biased region" description="Basic and acidic residues" evidence="1">
    <location>
        <begin position="489"/>
        <end position="504"/>
    </location>
</feature>
<dbReference type="Pfam" id="PF22074">
    <property type="entry name" value="Cep192_D5"/>
    <property type="match status" value="1"/>
</dbReference>
<dbReference type="PANTHER" id="PTHR16029">
    <property type="entry name" value="CENTROSOMAL PROTEIN OF 192 KDA"/>
    <property type="match status" value="1"/>
</dbReference>
<evidence type="ECO:0000259" key="4">
    <source>
        <dbReference type="Pfam" id="PF22066"/>
    </source>
</evidence>
<dbReference type="OrthoDB" id="67059at2759"/>
<feature type="domain" description="Cep192-like" evidence="4">
    <location>
        <begin position="2115"/>
        <end position="2194"/>
    </location>
</feature>
<feature type="region of interest" description="Disordered" evidence="1">
    <location>
        <begin position="1029"/>
        <end position="1107"/>
    </location>
</feature>
<dbReference type="Pfam" id="PF22066">
    <property type="entry name" value="Cep192_D8"/>
    <property type="match status" value="1"/>
</dbReference>
<reference evidence="10" key="3">
    <citation type="submission" date="2015-06" db="UniProtKB">
        <authorList>
            <consortium name="EnsemblMetazoa"/>
        </authorList>
    </citation>
    <scope>IDENTIFICATION</scope>
</reference>
<feature type="region of interest" description="Disordered" evidence="1">
    <location>
        <begin position="1153"/>
        <end position="1173"/>
    </location>
</feature>
<dbReference type="EMBL" id="KB295394">
    <property type="protein sequence ID" value="ELU13204.1"/>
    <property type="molecule type" value="Genomic_DNA"/>
</dbReference>
<feature type="compositionally biased region" description="Basic and acidic residues" evidence="1">
    <location>
        <begin position="836"/>
        <end position="856"/>
    </location>
</feature>
<organism evidence="9">
    <name type="scientific">Capitella teleta</name>
    <name type="common">Polychaete worm</name>
    <dbReference type="NCBI Taxonomy" id="283909"/>
    <lineage>
        <taxon>Eukaryota</taxon>
        <taxon>Metazoa</taxon>
        <taxon>Spiralia</taxon>
        <taxon>Lophotrochozoa</taxon>
        <taxon>Annelida</taxon>
        <taxon>Polychaeta</taxon>
        <taxon>Sedentaria</taxon>
        <taxon>Scolecida</taxon>
        <taxon>Capitellidae</taxon>
        <taxon>Capitella</taxon>
    </lineage>
</organism>
<dbReference type="Proteomes" id="UP000014760">
    <property type="component" value="Unassembled WGS sequence"/>
</dbReference>
<dbReference type="InterPro" id="IPR054090">
    <property type="entry name" value="Cep192_Spd-2-like_dom"/>
</dbReference>
<evidence type="ECO:0000259" key="2">
    <source>
        <dbReference type="Pfam" id="PF22060"/>
    </source>
</evidence>
<dbReference type="EMBL" id="AMQN01005197">
    <property type="status" value="NOT_ANNOTATED_CDS"/>
    <property type="molecule type" value="Genomic_DNA"/>
</dbReference>
<dbReference type="Pfam" id="PF25763">
    <property type="entry name" value="Aurora-A_bind_CEP192"/>
    <property type="match status" value="1"/>
</dbReference>
<dbReference type="PANTHER" id="PTHR16029:SF11">
    <property type="entry name" value="CENTROSOMAL PROTEIN OF 192 KDA"/>
    <property type="match status" value="1"/>
</dbReference>
<dbReference type="InterPro" id="IPR057662">
    <property type="entry name" value="CEP192_Aurora-A_bind"/>
</dbReference>
<evidence type="ECO:0000313" key="11">
    <source>
        <dbReference type="Proteomes" id="UP000014760"/>
    </source>
</evidence>
<dbReference type="InterPro" id="IPR054091">
    <property type="entry name" value="Cep192-like_D5"/>
</dbReference>
<feature type="compositionally biased region" description="Polar residues" evidence="1">
    <location>
        <begin position="1047"/>
        <end position="1057"/>
    </location>
</feature>
<feature type="domain" description="Cep192-like" evidence="2">
    <location>
        <begin position="1201"/>
        <end position="1320"/>
    </location>
</feature>
<evidence type="ECO:0000259" key="7">
    <source>
        <dbReference type="Pfam" id="PF22074"/>
    </source>
</evidence>
<dbReference type="GO" id="GO:0005737">
    <property type="term" value="C:cytoplasm"/>
    <property type="evidence" value="ECO:0007669"/>
    <property type="project" value="TreeGrafter"/>
</dbReference>
<dbReference type="InterPro" id="IPR039103">
    <property type="entry name" value="Spd-2/CEP192"/>
</dbReference>
<feature type="region of interest" description="Disordered" evidence="1">
    <location>
        <begin position="291"/>
        <end position="316"/>
    </location>
</feature>
<dbReference type="InterPro" id="IPR013783">
    <property type="entry name" value="Ig-like_fold"/>
</dbReference>
<evidence type="ECO:0000313" key="10">
    <source>
        <dbReference type="EnsemblMetazoa" id="CapteP219671"/>
    </source>
</evidence>
<feature type="region of interest" description="Disordered" evidence="1">
    <location>
        <begin position="244"/>
        <end position="267"/>
    </location>
</feature>
<evidence type="ECO:0000259" key="3">
    <source>
        <dbReference type="Pfam" id="PF22064"/>
    </source>
</evidence>
<feature type="region of interest" description="Disordered" evidence="1">
    <location>
        <begin position="2037"/>
        <end position="2059"/>
    </location>
</feature>
<dbReference type="InterPro" id="IPR054092">
    <property type="entry name" value="Cep192-like_D6"/>
</dbReference>
<feature type="region of interest" description="Disordered" evidence="1">
    <location>
        <begin position="59"/>
        <end position="129"/>
    </location>
</feature>
<dbReference type="GO" id="GO:0071539">
    <property type="term" value="P:protein localization to centrosome"/>
    <property type="evidence" value="ECO:0007669"/>
    <property type="project" value="InterPro"/>
</dbReference>
<feature type="compositionally biased region" description="Polar residues" evidence="1">
    <location>
        <begin position="304"/>
        <end position="316"/>
    </location>
</feature>
<evidence type="ECO:0000259" key="5">
    <source>
        <dbReference type="Pfam" id="PF22067"/>
    </source>
</evidence>
<feature type="compositionally biased region" description="Low complexity" evidence="1">
    <location>
        <begin position="1058"/>
        <end position="1068"/>
    </location>
</feature>
<evidence type="ECO:0000256" key="1">
    <source>
        <dbReference type="SAM" id="MobiDB-lite"/>
    </source>
</evidence>
<dbReference type="InterPro" id="IPR054089">
    <property type="entry name" value="Cep192-like_D3"/>
</dbReference>
<feature type="domain" description="Cep192/Spd-2-like" evidence="6">
    <location>
        <begin position="1592"/>
        <end position="1703"/>
    </location>
</feature>
<dbReference type="GO" id="GO:0000242">
    <property type="term" value="C:pericentriolar material"/>
    <property type="evidence" value="ECO:0007669"/>
    <property type="project" value="TreeGrafter"/>
</dbReference>
<reference evidence="11" key="1">
    <citation type="submission" date="2012-12" db="EMBL/GenBank/DDBJ databases">
        <authorList>
            <person name="Hellsten U."/>
            <person name="Grimwood J."/>
            <person name="Chapman J.A."/>
            <person name="Shapiro H."/>
            <person name="Aerts A."/>
            <person name="Otillar R.P."/>
            <person name="Terry A.Y."/>
            <person name="Boore J.L."/>
            <person name="Simakov O."/>
            <person name="Marletaz F."/>
            <person name="Cho S.-J."/>
            <person name="Edsinger-Gonzales E."/>
            <person name="Havlak P."/>
            <person name="Kuo D.-H."/>
            <person name="Larsson T."/>
            <person name="Lv J."/>
            <person name="Arendt D."/>
            <person name="Savage R."/>
            <person name="Osoegawa K."/>
            <person name="de Jong P."/>
            <person name="Lindberg D.R."/>
            <person name="Seaver E.C."/>
            <person name="Weisblat D.A."/>
            <person name="Putnam N.H."/>
            <person name="Grigoriev I.V."/>
            <person name="Rokhsar D.S."/>
        </authorList>
    </citation>
    <scope>NUCLEOTIDE SEQUENCE</scope>
    <source>
        <strain evidence="11">I ESC-2004</strain>
    </source>
</reference>
<evidence type="ECO:0000259" key="8">
    <source>
        <dbReference type="Pfam" id="PF22076"/>
    </source>
</evidence>
<feature type="region of interest" description="Disordered" evidence="1">
    <location>
        <begin position="141"/>
        <end position="163"/>
    </location>
</feature>
<feature type="compositionally biased region" description="Polar residues" evidence="1">
    <location>
        <begin position="77"/>
        <end position="98"/>
    </location>
</feature>
<dbReference type="InterPro" id="IPR054085">
    <property type="entry name" value="Cep192-like_D1"/>
</dbReference>
<dbReference type="OMA" id="CEEYSHI"/>
<feature type="domain" description="Cep192-like" evidence="5">
    <location>
        <begin position="1476"/>
        <end position="1575"/>
    </location>
</feature>
<feature type="region of interest" description="Disordered" evidence="1">
    <location>
        <begin position="489"/>
        <end position="509"/>
    </location>
</feature>
<dbReference type="STRING" id="283909.R7V3V1"/>
<evidence type="ECO:0000259" key="6">
    <source>
        <dbReference type="Pfam" id="PF22073"/>
    </source>
</evidence>
<protein>
    <recommendedName>
        <fullName evidence="12">Abnormal spindle-like microcephaly-associated protein ASH domain-containing protein</fullName>
    </recommendedName>
</protein>
<dbReference type="Pfam" id="PF22073">
    <property type="entry name" value="Cep192_D4"/>
    <property type="match status" value="1"/>
</dbReference>